<evidence type="ECO:0000256" key="1">
    <source>
        <dbReference type="SAM" id="Coils"/>
    </source>
</evidence>
<gene>
    <name evidence="2" type="ORF">CITCOLO1_LOCUS11557</name>
</gene>
<feature type="coiled-coil region" evidence="1">
    <location>
        <begin position="30"/>
        <end position="130"/>
    </location>
</feature>
<dbReference type="EMBL" id="OZ021738">
    <property type="protein sequence ID" value="CAK9319549.1"/>
    <property type="molecule type" value="Genomic_DNA"/>
</dbReference>
<feature type="non-terminal residue" evidence="2">
    <location>
        <position position="288"/>
    </location>
</feature>
<proteinExistence type="predicted"/>
<feature type="coiled-coil region" evidence="1">
    <location>
        <begin position="233"/>
        <end position="267"/>
    </location>
</feature>
<dbReference type="Proteomes" id="UP001642487">
    <property type="component" value="Chromosome 4"/>
</dbReference>
<evidence type="ECO:0000313" key="2">
    <source>
        <dbReference type="EMBL" id="CAK9319549.1"/>
    </source>
</evidence>
<name>A0ABP0YGC3_9ROSI</name>
<protein>
    <submittedName>
        <fullName evidence="2">Uncharacterized protein</fullName>
    </submittedName>
</protein>
<organism evidence="2 3">
    <name type="scientific">Citrullus colocynthis</name>
    <name type="common">colocynth</name>
    <dbReference type="NCBI Taxonomy" id="252529"/>
    <lineage>
        <taxon>Eukaryota</taxon>
        <taxon>Viridiplantae</taxon>
        <taxon>Streptophyta</taxon>
        <taxon>Embryophyta</taxon>
        <taxon>Tracheophyta</taxon>
        <taxon>Spermatophyta</taxon>
        <taxon>Magnoliopsida</taxon>
        <taxon>eudicotyledons</taxon>
        <taxon>Gunneridae</taxon>
        <taxon>Pentapetalae</taxon>
        <taxon>rosids</taxon>
        <taxon>fabids</taxon>
        <taxon>Cucurbitales</taxon>
        <taxon>Cucurbitaceae</taxon>
        <taxon>Benincaseae</taxon>
        <taxon>Citrullus</taxon>
    </lineage>
</organism>
<sequence length="288" mass="33938">LWSKQFTSFVQGLEDWDFWYESDEKNAKMNQVLAIENEELRAEVRRLVQQATSNQRQLKEATRCLQKQPKLEKERDSLNIEAIQMKKKNKRLLRDVDVFHNETKIQKECIKELKQELERMNKVVANFQSALDKQAASSQKIVAEVENLQNSTKEYKSMIVAEVENLQNSAKEYKSQLIEAEHRNILLQEVVTSFKHQLLMCYNVREVVTDDYAQLKKKYQKTSVDFAIWRDEYSMLRRDYDNVKGQIEQAAEKLRQMAKMADQFAAQATISNKAPYLYDLTTRSCLVF</sequence>
<evidence type="ECO:0000313" key="3">
    <source>
        <dbReference type="Proteomes" id="UP001642487"/>
    </source>
</evidence>
<accession>A0ABP0YGC3</accession>
<keyword evidence="3" id="KW-1185">Reference proteome</keyword>
<keyword evidence="1" id="KW-0175">Coiled coil</keyword>
<feature type="coiled-coil region" evidence="1">
    <location>
        <begin position="156"/>
        <end position="183"/>
    </location>
</feature>
<reference evidence="2 3" key="1">
    <citation type="submission" date="2024-03" db="EMBL/GenBank/DDBJ databases">
        <authorList>
            <person name="Gkanogiannis A."/>
            <person name="Becerra Lopez-Lavalle L."/>
        </authorList>
    </citation>
    <scope>NUCLEOTIDE SEQUENCE [LARGE SCALE GENOMIC DNA]</scope>
</reference>